<dbReference type="PANTHER" id="PTHR44051:SF8">
    <property type="entry name" value="GLUTATHIONE S-TRANSFERASE GSTA"/>
    <property type="match status" value="1"/>
</dbReference>
<dbReference type="GO" id="GO:0004364">
    <property type="term" value="F:glutathione transferase activity"/>
    <property type="evidence" value="ECO:0007669"/>
    <property type="project" value="UniProtKB-EC"/>
</dbReference>
<dbReference type="InterPro" id="IPR040079">
    <property type="entry name" value="Glutathione_S-Trfase"/>
</dbReference>
<dbReference type="EC" id="2.5.1.18" evidence="3"/>
<dbReference type="RefSeq" id="WP_144436092.1">
    <property type="nucleotide sequence ID" value="NZ_CXWA01000006.1"/>
</dbReference>
<dbReference type="InterPro" id="IPR036282">
    <property type="entry name" value="Glutathione-S-Trfase_C_sf"/>
</dbReference>
<dbReference type="InterPro" id="IPR010987">
    <property type="entry name" value="Glutathione-S-Trfase_C-like"/>
</dbReference>
<dbReference type="SFLD" id="SFLDS00019">
    <property type="entry name" value="Glutathione_Transferase_(cytos"/>
    <property type="match status" value="1"/>
</dbReference>
<dbReference type="CDD" id="cd03188">
    <property type="entry name" value="GST_C_Beta"/>
    <property type="match status" value="1"/>
</dbReference>
<dbReference type="Proteomes" id="UP000049983">
    <property type="component" value="Unassembled WGS sequence"/>
</dbReference>
<proteinExistence type="predicted"/>
<dbReference type="GeneID" id="97670962"/>
<dbReference type="InterPro" id="IPR036249">
    <property type="entry name" value="Thioredoxin-like_sf"/>
</dbReference>
<keyword evidence="4" id="KW-1185">Reference proteome</keyword>
<dbReference type="CDD" id="cd03057">
    <property type="entry name" value="GST_N_Beta"/>
    <property type="match status" value="1"/>
</dbReference>
<dbReference type="Gene3D" id="1.20.1050.10">
    <property type="match status" value="1"/>
</dbReference>
<dbReference type="AlphaFoldDB" id="A0A0M6ZE33"/>
<dbReference type="PROSITE" id="PS50405">
    <property type="entry name" value="GST_CTER"/>
    <property type="match status" value="1"/>
</dbReference>
<dbReference type="PROSITE" id="PS50404">
    <property type="entry name" value="GST_NTER"/>
    <property type="match status" value="1"/>
</dbReference>
<evidence type="ECO:0000259" key="2">
    <source>
        <dbReference type="PROSITE" id="PS50405"/>
    </source>
</evidence>
<dbReference type="Pfam" id="PF13410">
    <property type="entry name" value="GST_C_2"/>
    <property type="match status" value="1"/>
</dbReference>
<dbReference type="OrthoDB" id="7583243at2"/>
<dbReference type="Gene3D" id="3.40.30.10">
    <property type="entry name" value="Glutaredoxin"/>
    <property type="match status" value="1"/>
</dbReference>
<dbReference type="EMBL" id="CXWC01000011">
    <property type="protein sequence ID" value="CTQ73357.1"/>
    <property type="molecule type" value="Genomic_DNA"/>
</dbReference>
<dbReference type="SFLD" id="SFLDG00358">
    <property type="entry name" value="Main_(cytGST)"/>
    <property type="match status" value="1"/>
</dbReference>
<dbReference type="SUPFAM" id="SSF52833">
    <property type="entry name" value="Thioredoxin-like"/>
    <property type="match status" value="1"/>
</dbReference>
<name>A0A0M6ZE33_9HYPH</name>
<protein>
    <submittedName>
        <fullName evidence="3">Glutathione S-transferase</fullName>
        <ecNumber evidence="3">2.5.1.18</ecNumber>
    </submittedName>
</protein>
<dbReference type="Pfam" id="PF02798">
    <property type="entry name" value="GST_N"/>
    <property type="match status" value="1"/>
</dbReference>
<organism evidence="3 4">
    <name type="scientific">Roseibium album</name>
    <dbReference type="NCBI Taxonomy" id="311410"/>
    <lineage>
        <taxon>Bacteria</taxon>
        <taxon>Pseudomonadati</taxon>
        <taxon>Pseudomonadota</taxon>
        <taxon>Alphaproteobacteria</taxon>
        <taxon>Hyphomicrobiales</taxon>
        <taxon>Stappiaceae</taxon>
        <taxon>Roseibium</taxon>
    </lineage>
</organism>
<feature type="domain" description="GST C-terminal" evidence="2">
    <location>
        <begin position="101"/>
        <end position="232"/>
    </location>
</feature>
<gene>
    <name evidence="3" type="primary">gst</name>
    <name evidence="3" type="ORF">LA5096_03624</name>
</gene>
<keyword evidence="3" id="KW-0808">Transferase</keyword>
<evidence type="ECO:0000313" key="4">
    <source>
        <dbReference type="Proteomes" id="UP000049983"/>
    </source>
</evidence>
<evidence type="ECO:0000313" key="3">
    <source>
        <dbReference type="EMBL" id="CTQ73357.1"/>
    </source>
</evidence>
<dbReference type="InterPro" id="IPR004045">
    <property type="entry name" value="Glutathione_S-Trfase_N"/>
</dbReference>
<sequence>MIDGWETAQGQARTPRCRLHGAPDNANLVVRMVLEELGAEYDFVHVDRVASEQKSETYRQLNPQGLIPVLEWPGQDAPVFETGAIVLMLVDHHRRLAPVQEAPERGRFLKWLFFLSNTLHADLRISFKPHRYFPAKDQSGVFAAALRKRIDSGFQLLERELVAKEGPFLLGPDPGCLDFYAAACARWAQIYGNCGRWDLGSSPGLRRVFERLECRPAVKRACEMELIAGAPFTRPVPVTLAREQKHYVDRYNQP</sequence>
<reference evidence="4" key="1">
    <citation type="submission" date="2015-07" db="EMBL/GenBank/DDBJ databases">
        <authorList>
            <person name="Rodrigo-Torres Lidia"/>
            <person name="Arahal R.David."/>
        </authorList>
    </citation>
    <scope>NUCLEOTIDE SEQUENCE [LARGE SCALE GENOMIC DNA]</scope>
    <source>
        <strain evidence="4">CECT 5096</strain>
    </source>
</reference>
<accession>A0A0M6ZE33</accession>
<evidence type="ECO:0000259" key="1">
    <source>
        <dbReference type="PROSITE" id="PS50404"/>
    </source>
</evidence>
<feature type="domain" description="GST N-terminal" evidence="1">
    <location>
        <begin position="14"/>
        <end position="97"/>
    </location>
</feature>
<dbReference type="PANTHER" id="PTHR44051">
    <property type="entry name" value="GLUTATHIONE S-TRANSFERASE-RELATED"/>
    <property type="match status" value="1"/>
</dbReference>
<dbReference type="SUPFAM" id="SSF47616">
    <property type="entry name" value="GST C-terminal domain-like"/>
    <property type="match status" value="1"/>
</dbReference>
<dbReference type="STRING" id="311410.LA5095_00484"/>